<sequence>MEDSGSGSGRREGRSVTRLSGLTAGRIAKERTPVEVDPRSGKASGPNAAKFKSYLGVLARRHVSIIIPSWDDVQEADKNLMWQDIQQNFDIPNTEVMRRKMLSALATRWRDFKTFLTREYVFGERQNETLCLKYQITDEEWRQFRATRLDPSWQAKRIVAQKRQSKNDAPYLLSRGRYELRGSRVESADRVESPPRHEIWIAARRKSDGQMTSESARVVADKIDFINRGKEVMREPHVDHANIAEAEDDPISRLLTILPRLKKKPIQLQWDIRVFGVDSSDVPLYISLPDALEIVGGNSMLNISIIQLWAMYMDKLSVEQAQAQVYGFIEPQSIQKSGNTQVQIQQYMQTWMSDSRRDIYMAPYIDGLVF</sequence>
<feature type="compositionally biased region" description="Basic and acidic residues" evidence="1">
    <location>
        <begin position="27"/>
        <end position="40"/>
    </location>
</feature>
<dbReference type="PANTHER" id="PTHR33018:SF34">
    <property type="entry name" value="OS02G0472350 PROTEIN"/>
    <property type="match status" value="1"/>
</dbReference>
<reference evidence="2" key="1">
    <citation type="journal article" date="2012" name="Nat. Biotechnol.">
        <title>Draft genome sequence of pigeonpea (Cajanus cajan), an orphan legume crop of resource-poor farmers.</title>
        <authorList>
            <person name="Varshney R.K."/>
            <person name="Chen W."/>
            <person name="Li Y."/>
            <person name="Bharti A.K."/>
            <person name="Saxena R.K."/>
            <person name="Schlueter J.A."/>
            <person name="Donoghue M.T."/>
            <person name="Azam S."/>
            <person name="Fan G."/>
            <person name="Whaley A.M."/>
            <person name="Farmer A.D."/>
            <person name="Sheridan J."/>
            <person name="Iwata A."/>
            <person name="Tuteja R."/>
            <person name="Penmetsa R.V."/>
            <person name="Wu W."/>
            <person name="Upadhyaya H.D."/>
            <person name="Yang S.P."/>
            <person name="Shah T."/>
            <person name="Saxena K.B."/>
            <person name="Michael T."/>
            <person name="McCombie W.R."/>
            <person name="Yang B."/>
            <person name="Zhang G."/>
            <person name="Yang H."/>
            <person name="Wang J."/>
            <person name="Spillane C."/>
            <person name="Cook D.R."/>
            <person name="May G.D."/>
            <person name="Xu X."/>
            <person name="Jackson S.A."/>
        </authorList>
    </citation>
    <scope>NUCLEOTIDE SEQUENCE [LARGE SCALE GENOMIC DNA]</scope>
</reference>
<dbReference type="STRING" id="3821.A0A151R6K2"/>
<dbReference type="OMA" id="DERMKND"/>
<dbReference type="Gramene" id="C.cajan_41586.t">
    <property type="protein sequence ID" value="C.cajan_41586.t"/>
    <property type="gene ID" value="C.cajan_41586"/>
</dbReference>
<name>A0A151R6K2_CAJCA</name>
<protein>
    <submittedName>
        <fullName evidence="2">Uncharacterized protein</fullName>
    </submittedName>
</protein>
<dbReference type="EMBL" id="KQ484030">
    <property type="protein sequence ID" value="KYP38167.1"/>
    <property type="molecule type" value="Genomic_DNA"/>
</dbReference>
<evidence type="ECO:0000256" key="1">
    <source>
        <dbReference type="SAM" id="MobiDB-lite"/>
    </source>
</evidence>
<gene>
    <name evidence="2" type="ORF">KK1_040602</name>
</gene>
<evidence type="ECO:0000313" key="2">
    <source>
        <dbReference type="EMBL" id="KYP38167.1"/>
    </source>
</evidence>
<keyword evidence="3" id="KW-1185">Reference proteome</keyword>
<feature type="region of interest" description="Disordered" evidence="1">
    <location>
        <begin position="1"/>
        <end position="45"/>
    </location>
</feature>
<dbReference type="Proteomes" id="UP000075243">
    <property type="component" value="Unassembled WGS sequence"/>
</dbReference>
<organism evidence="2 3">
    <name type="scientific">Cajanus cajan</name>
    <name type="common">Pigeon pea</name>
    <name type="synonym">Cajanus indicus</name>
    <dbReference type="NCBI Taxonomy" id="3821"/>
    <lineage>
        <taxon>Eukaryota</taxon>
        <taxon>Viridiplantae</taxon>
        <taxon>Streptophyta</taxon>
        <taxon>Embryophyta</taxon>
        <taxon>Tracheophyta</taxon>
        <taxon>Spermatophyta</taxon>
        <taxon>Magnoliopsida</taxon>
        <taxon>eudicotyledons</taxon>
        <taxon>Gunneridae</taxon>
        <taxon>Pentapetalae</taxon>
        <taxon>rosids</taxon>
        <taxon>fabids</taxon>
        <taxon>Fabales</taxon>
        <taxon>Fabaceae</taxon>
        <taxon>Papilionoideae</taxon>
        <taxon>50 kb inversion clade</taxon>
        <taxon>NPAAA clade</taxon>
        <taxon>indigoferoid/millettioid clade</taxon>
        <taxon>Phaseoleae</taxon>
        <taxon>Cajanus</taxon>
    </lineage>
</organism>
<proteinExistence type="predicted"/>
<accession>A0A151R6K2</accession>
<evidence type="ECO:0000313" key="3">
    <source>
        <dbReference type="Proteomes" id="UP000075243"/>
    </source>
</evidence>
<dbReference type="PANTHER" id="PTHR33018">
    <property type="entry name" value="OS10G0338966 PROTEIN-RELATED"/>
    <property type="match status" value="1"/>
</dbReference>
<dbReference type="AlphaFoldDB" id="A0A151R6K2"/>